<dbReference type="InterPro" id="IPR033772">
    <property type="entry name" value="UPA"/>
</dbReference>
<dbReference type="Pfam" id="PF00531">
    <property type="entry name" value="Death"/>
    <property type="match status" value="1"/>
</dbReference>
<feature type="domain" description="Death" evidence="14">
    <location>
        <begin position="878"/>
        <end position="945"/>
    </location>
</feature>
<dbReference type="SUPFAM" id="SSF47986">
    <property type="entry name" value="DEATH domain"/>
    <property type="match status" value="1"/>
</dbReference>
<dbReference type="SUPFAM" id="SSF82895">
    <property type="entry name" value="TSP-1 type 1 repeat"/>
    <property type="match status" value="1"/>
</dbReference>
<dbReference type="EnsemblMetazoa" id="OVOC4207.1">
    <property type="protein sequence ID" value="OVOC4207.1"/>
    <property type="gene ID" value="WBGene00241016"/>
</dbReference>
<dbReference type="SMART" id="SM00209">
    <property type="entry name" value="TSP1"/>
    <property type="match status" value="2"/>
</dbReference>
<dbReference type="InterPro" id="IPR013783">
    <property type="entry name" value="Ig-like_fold"/>
</dbReference>
<proteinExistence type="inferred from homology"/>
<dbReference type="GO" id="GO:0040017">
    <property type="term" value="P:positive regulation of locomotion"/>
    <property type="evidence" value="ECO:0007669"/>
    <property type="project" value="EnsemblMetazoa"/>
</dbReference>
<sequence length="950" mass="106864">MEQTDDATRIFYADYFIDYGKLMDEIALIESPQSTYITRSRNATLTCRALNAKRIRFKCNGRWLDDSRHNVSHGIDSATHLPFYKATVEIDRQELNVHSGDFTCQCYASTDSDVQVVRSESARVRIAYIRKHFYQTPISENVPEGGTVHMHCSPPEGEPKVEVFWIKDGKEIERQSDSNMIIANDGSLIISAARLSDSGNYTCEARNIANKRFSDPAQIIVYVNGEWAEWSSWNGNCKVDCGQLKQEIIRRRSGTVHTKLDDIWPKLVRRRTCNNPAPLNGGSDCLGDPEQTNECPLDCHLDGYWSEWSSWSQCSENCQKFRTRSCNSPRPTSGGQLCSGRDLDTKNCTEGEGYCIATSQRPSPTYIGYSLEAQIAMYAGLFSVLILLLIILILIFILLYRCRRRYSDSKKDGFYFAENSGHVRTVLLQQQQQRLLGDPTDSLKSMPKGGSEFYTLTTTASPTHPLVRPPSLTLRSANSSGYSSTRKITGSRMALITESSSNSSNGKITIARTNSRTSDENYATLYDCVGDANDQYGSFELSKQSHVVLPAYVDSTGGRLLLKRSGAALLIPEGAFQTNHMIFLAVSDDLNDSPKLLEGNTVLSAVVMIGLCDENENDVVIHRPFIVTFKHCANIFPKDNWIFMIYAKGNQSNNWEMVAQIGDEDINTPLYCQMDLTRCHIMIERFCKLLLVGKPRRPTLAAMKRMRLAAFGSLHRISNDTSIRVYCVPETGIAIQNVLRQEENTGALLAETENFLMREKGALCVCLEEMSTGLIKKPEAQYLEIPSSHHLWCVQNGLHCSLKTDVPEDLLETITGRIVIYQKGNADAREVLHFDMQQSFEDSEMEEDGVLSSGFLLDYATRRKLAELFDVPTDPTKDWRGLAKKLNLHRYIQYFATRPGLSPTSLILDLWEAVEFGSQRAVLDLLQTVRIMGRPDAVTVLESYLSSLKK</sequence>
<keyword evidence="18" id="KW-1185">Reference proteome</keyword>
<evidence type="ECO:0000256" key="5">
    <source>
        <dbReference type="ARBA" id="ARBA00022729"/>
    </source>
</evidence>
<dbReference type="GO" id="GO:0005886">
    <property type="term" value="C:plasma membrane"/>
    <property type="evidence" value="ECO:0007669"/>
    <property type="project" value="UniProtKB-SubCell"/>
</dbReference>
<dbReference type="Gene3D" id="2.60.40.10">
    <property type="entry name" value="Immunoglobulins"/>
    <property type="match status" value="2"/>
</dbReference>
<dbReference type="EMBL" id="CMVM020000129">
    <property type="status" value="NOT_ANNOTATED_CDS"/>
    <property type="molecule type" value="Genomic_DNA"/>
</dbReference>
<dbReference type="SMART" id="SM00218">
    <property type="entry name" value="ZU5"/>
    <property type="match status" value="1"/>
</dbReference>
<dbReference type="InterPro" id="IPR057755">
    <property type="entry name" value="UNC5A-D-like_N"/>
</dbReference>
<dbReference type="GO" id="GO:0033563">
    <property type="term" value="P:dorsal/ventral axon guidance"/>
    <property type="evidence" value="ECO:0007669"/>
    <property type="project" value="EnsemblMetazoa"/>
</dbReference>
<evidence type="ECO:0000256" key="10">
    <source>
        <dbReference type="ARBA" id="ARBA00023170"/>
    </source>
</evidence>
<evidence type="ECO:0000256" key="1">
    <source>
        <dbReference type="ARBA" id="ARBA00004479"/>
    </source>
</evidence>
<dbReference type="InterPro" id="IPR036179">
    <property type="entry name" value="Ig-like_dom_sf"/>
</dbReference>
<dbReference type="SMART" id="SM00005">
    <property type="entry name" value="DEATH"/>
    <property type="match status" value="1"/>
</dbReference>
<dbReference type="InterPro" id="IPR003599">
    <property type="entry name" value="Ig_sub"/>
</dbReference>
<keyword evidence="3 13" id="KW-0217">Developmental protein</keyword>
<keyword evidence="9" id="KW-1015">Disulfide bond</keyword>
<dbReference type="AlphaFoldDB" id="A0A8R1TTT9"/>
<dbReference type="FunFam" id="2.20.100.10:FF:000002">
    <property type="entry name" value="Unc-5 netrin receptor C"/>
    <property type="match status" value="1"/>
</dbReference>
<dbReference type="Gene3D" id="2.60.220.30">
    <property type="match status" value="1"/>
</dbReference>
<evidence type="ECO:0000256" key="6">
    <source>
        <dbReference type="ARBA" id="ARBA00022737"/>
    </source>
</evidence>
<name>A0A8R1TTT9_ONCVO</name>
<dbReference type="InterPro" id="IPR011029">
    <property type="entry name" value="DEATH-like_dom_sf"/>
</dbReference>
<evidence type="ECO:0000256" key="11">
    <source>
        <dbReference type="ARBA" id="ARBA00023180"/>
    </source>
</evidence>
<keyword evidence="4 13" id="KW-0812">Transmembrane</keyword>
<evidence type="ECO:0000259" key="15">
    <source>
        <dbReference type="PROSITE" id="PS50835"/>
    </source>
</evidence>
<dbReference type="FunFam" id="2.60.40.10:FF:000189">
    <property type="entry name" value="Neogenin isoform 3"/>
    <property type="match status" value="1"/>
</dbReference>
<dbReference type="GO" id="GO:0071679">
    <property type="term" value="P:commissural neuron axon guidance"/>
    <property type="evidence" value="ECO:0007669"/>
    <property type="project" value="EnsemblMetazoa"/>
</dbReference>
<dbReference type="GO" id="GO:0031115">
    <property type="term" value="P:negative regulation of microtubule polymerization"/>
    <property type="evidence" value="ECO:0007669"/>
    <property type="project" value="EnsemblMetazoa"/>
</dbReference>
<comment type="subcellular location">
    <subcellularLocation>
        <location evidence="13">Cell membrane</location>
        <topology evidence="13">Single-pass type I membrane protein</topology>
    </subcellularLocation>
    <subcellularLocation>
        <location evidence="1">Membrane</location>
        <topology evidence="1">Single-pass type I membrane protein</topology>
    </subcellularLocation>
</comment>
<dbReference type="GO" id="GO:0097628">
    <property type="term" value="P:distal tip cell migration"/>
    <property type="evidence" value="ECO:0007669"/>
    <property type="project" value="EnsemblMetazoa"/>
</dbReference>
<keyword evidence="6" id="KW-0677">Repeat</keyword>
<organism evidence="17 18">
    <name type="scientific">Onchocerca volvulus</name>
    <dbReference type="NCBI Taxonomy" id="6282"/>
    <lineage>
        <taxon>Eukaryota</taxon>
        <taxon>Metazoa</taxon>
        <taxon>Ecdysozoa</taxon>
        <taxon>Nematoda</taxon>
        <taxon>Chromadorea</taxon>
        <taxon>Rhabditida</taxon>
        <taxon>Spirurina</taxon>
        <taxon>Spiruromorpha</taxon>
        <taxon>Filarioidea</taxon>
        <taxon>Onchocercidae</taxon>
        <taxon>Onchocerca</taxon>
    </lineage>
</organism>
<dbReference type="Pfam" id="PF13927">
    <property type="entry name" value="Ig_3"/>
    <property type="match status" value="1"/>
</dbReference>
<dbReference type="GO" id="GO:0008078">
    <property type="term" value="P:mesodermal cell migration"/>
    <property type="evidence" value="ECO:0007669"/>
    <property type="project" value="EnsemblMetazoa"/>
</dbReference>
<dbReference type="GO" id="GO:1905815">
    <property type="term" value="P:regulation of dorsal/ventral axon guidance"/>
    <property type="evidence" value="ECO:0007669"/>
    <property type="project" value="EnsemblMetazoa"/>
</dbReference>
<feature type="transmembrane region" description="Helical" evidence="13">
    <location>
        <begin position="375"/>
        <end position="400"/>
    </location>
</feature>
<dbReference type="PROSITE" id="PS51145">
    <property type="entry name" value="ZU5"/>
    <property type="match status" value="1"/>
</dbReference>
<dbReference type="GO" id="GO:0007419">
    <property type="term" value="P:ventral cord development"/>
    <property type="evidence" value="ECO:0007669"/>
    <property type="project" value="EnsemblMetazoa"/>
</dbReference>
<dbReference type="GO" id="GO:0035262">
    <property type="term" value="P:gonad morphogenesis"/>
    <property type="evidence" value="ECO:0007669"/>
    <property type="project" value="EnsemblMetazoa"/>
</dbReference>
<dbReference type="SUPFAM" id="SSF48726">
    <property type="entry name" value="Immunoglobulin"/>
    <property type="match status" value="1"/>
</dbReference>
<reference evidence="18" key="1">
    <citation type="submission" date="2013-10" db="EMBL/GenBank/DDBJ databases">
        <title>Genome sequencing of Onchocerca volvulus.</title>
        <authorList>
            <person name="Cotton J."/>
            <person name="Tsai J."/>
            <person name="Stanley E."/>
            <person name="Tracey A."/>
            <person name="Holroyd N."/>
            <person name="Lustigman S."/>
            <person name="Berriman M."/>
        </authorList>
    </citation>
    <scope>NUCLEOTIDE SEQUENCE</scope>
</reference>
<accession>A0A8R1TTT9</accession>
<dbReference type="InterPro" id="IPR007110">
    <property type="entry name" value="Ig-like_dom"/>
</dbReference>
<keyword evidence="11" id="KW-0325">Glycoprotein</keyword>
<dbReference type="PANTHER" id="PTHR12582">
    <property type="entry name" value="NETRIN RECEPTOR UNC5"/>
    <property type="match status" value="1"/>
</dbReference>
<evidence type="ECO:0000256" key="12">
    <source>
        <dbReference type="ARBA" id="ARBA00023319"/>
    </source>
</evidence>
<dbReference type="SMART" id="SM00409">
    <property type="entry name" value="IG"/>
    <property type="match status" value="2"/>
</dbReference>
<dbReference type="Pfam" id="PF00090">
    <property type="entry name" value="TSP_1"/>
    <property type="match status" value="2"/>
</dbReference>
<keyword evidence="10 13" id="KW-0675">Receptor</keyword>
<dbReference type="GO" id="GO:0044295">
    <property type="term" value="C:axonal growth cone"/>
    <property type="evidence" value="ECO:0007669"/>
    <property type="project" value="EnsemblMetazoa"/>
</dbReference>
<dbReference type="GO" id="GO:0045773">
    <property type="term" value="P:positive regulation of axon extension"/>
    <property type="evidence" value="ECO:0007669"/>
    <property type="project" value="EnsemblMetazoa"/>
</dbReference>
<dbReference type="Pfam" id="PF25609">
    <property type="entry name" value="Unc5_NetrinR_N"/>
    <property type="match status" value="1"/>
</dbReference>
<keyword evidence="7 13" id="KW-1133">Transmembrane helix</keyword>
<dbReference type="GO" id="GO:0008045">
    <property type="term" value="P:motor neuron axon guidance"/>
    <property type="evidence" value="ECO:0007669"/>
    <property type="project" value="EnsemblMetazoa"/>
</dbReference>
<evidence type="ECO:0000313" key="18">
    <source>
        <dbReference type="Proteomes" id="UP000024404"/>
    </source>
</evidence>
<dbReference type="Proteomes" id="UP000024404">
    <property type="component" value="Unassembled WGS sequence"/>
</dbReference>
<evidence type="ECO:0000256" key="8">
    <source>
        <dbReference type="ARBA" id="ARBA00023136"/>
    </source>
</evidence>
<dbReference type="GO" id="GO:0005042">
    <property type="term" value="F:netrin receptor activity"/>
    <property type="evidence" value="ECO:0007669"/>
    <property type="project" value="UniProtKB-UniRule"/>
</dbReference>
<dbReference type="PROSITE" id="PS50092">
    <property type="entry name" value="TSP1"/>
    <property type="match status" value="2"/>
</dbReference>
<dbReference type="PROSITE" id="PS50835">
    <property type="entry name" value="IG_LIKE"/>
    <property type="match status" value="1"/>
</dbReference>
<dbReference type="GO" id="GO:0030950">
    <property type="term" value="P:establishment or maintenance of actin cytoskeleton polarity"/>
    <property type="evidence" value="ECO:0007669"/>
    <property type="project" value="EnsemblMetazoa"/>
</dbReference>
<keyword evidence="8 13" id="KW-0472">Membrane</keyword>
<dbReference type="GO" id="GO:0045138">
    <property type="term" value="P:nematode male tail tip morphogenesis"/>
    <property type="evidence" value="ECO:0007669"/>
    <property type="project" value="EnsemblMetazoa"/>
</dbReference>
<dbReference type="SMART" id="SM00408">
    <property type="entry name" value="IGc2"/>
    <property type="match status" value="1"/>
</dbReference>
<keyword evidence="5" id="KW-0732">Signal</keyword>
<dbReference type="InterPro" id="IPR003598">
    <property type="entry name" value="Ig_sub2"/>
</dbReference>
<feature type="domain" description="ZU5" evidence="16">
    <location>
        <begin position="547"/>
        <end position="695"/>
    </location>
</feature>
<dbReference type="InterPro" id="IPR036383">
    <property type="entry name" value="TSP1_rpt_sf"/>
</dbReference>
<dbReference type="GO" id="GO:0061643">
    <property type="term" value="P:chemorepulsion of axon"/>
    <property type="evidence" value="ECO:0007669"/>
    <property type="project" value="EnsemblMetazoa"/>
</dbReference>
<reference evidence="17" key="2">
    <citation type="submission" date="2022-06" db="UniProtKB">
        <authorList>
            <consortium name="EnsemblMetazoa"/>
        </authorList>
    </citation>
    <scope>IDENTIFICATION</scope>
</reference>
<evidence type="ECO:0000256" key="3">
    <source>
        <dbReference type="ARBA" id="ARBA00022473"/>
    </source>
</evidence>
<evidence type="ECO:0000313" key="17">
    <source>
        <dbReference type="EnsemblMetazoa" id="OVOC4207.1"/>
    </source>
</evidence>
<dbReference type="Gene3D" id="2.20.100.10">
    <property type="entry name" value="Thrombospondin type-1 (TSP1) repeat"/>
    <property type="match status" value="2"/>
</dbReference>
<dbReference type="InterPro" id="IPR000488">
    <property type="entry name" value="Death_dom"/>
</dbReference>
<dbReference type="Pfam" id="PF00791">
    <property type="entry name" value="ZU5"/>
    <property type="match status" value="1"/>
</dbReference>
<keyword evidence="12 13" id="KW-0393">Immunoglobulin domain</keyword>
<evidence type="ECO:0000259" key="14">
    <source>
        <dbReference type="PROSITE" id="PS50017"/>
    </source>
</evidence>
<comment type="similarity">
    <text evidence="2 13">Belongs to the unc-5 family.</text>
</comment>
<protein>
    <recommendedName>
        <fullName evidence="13">Netrin receptor UNC5</fullName>
    </recommendedName>
</protein>
<dbReference type="InterPro" id="IPR000884">
    <property type="entry name" value="TSP1_rpt"/>
</dbReference>
<dbReference type="InterPro" id="IPR037936">
    <property type="entry name" value="UNC5A-D"/>
</dbReference>
<feature type="domain" description="Ig-like" evidence="15">
    <location>
        <begin position="131"/>
        <end position="214"/>
    </location>
</feature>
<dbReference type="EnsemblMetazoa" id="OVOC4207.2">
    <property type="protein sequence ID" value="OVOC4207.2"/>
    <property type="gene ID" value="WBGene00241016"/>
</dbReference>
<dbReference type="PROSITE" id="PS50017">
    <property type="entry name" value="DEATH_DOMAIN"/>
    <property type="match status" value="1"/>
</dbReference>
<evidence type="ECO:0000256" key="2">
    <source>
        <dbReference type="ARBA" id="ARBA00009844"/>
    </source>
</evidence>
<dbReference type="GO" id="GO:1905488">
    <property type="term" value="P:positive regulation of anterior/posterior axon guidance"/>
    <property type="evidence" value="ECO:0007669"/>
    <property type="project" value="EnsemblMetazoa"/>
</dbReference>
<evidence type="ECO:0000256" key="4">
    <source>
        <dbReference type="ARBA" id="ARBA00022692"/>
    </source>
</evidence>
<evidence type="ECO:0000256" key="9">
    <source>
        <dbReference type="ARBA" id="ARBA00023157"/>
    </source>
</evidence>
<evidence type="ECO:0000256" key="13">
    <source>
        <dbReference type="RuleBase" id="RU367033"/>
    </source>
</evidence>
<dbReference type="Gene3D" id="1.10.533.10">
    <property type="entry name" value="Death Domain, Fas"/>
    <property type="match status" value="1"/>
</dbReference>
<dbReference type="PANTHER" id="PTHR12582:SF47">
    <property type="entry name" value="NETRIN RECEPTOR UNC-5"/>
    <property type="match status" value="1"/>
</dbReference>
<evidence type="ECO:0000256" key="7">
    <source>
        <dbReference type="ARBA" id="ARBA00022989"/>
    </source>
</evidence>
<comment type="function">
    <text evidence="13">Receptor for netrin required for axon guidance. Mediates axon repulsion of neuronal growth cones in the developing nervous system upon ligand binding.</text>
</comment>
<evidence type="ECO:0000259" key="16">
    <source>
        <dbReference type="PROSITE" id="PS51145"/>
    </source>
</evidence>
<dbReference type="InterPro" id="IPR000906">
    <property type="entry name" value="ZU5_dom"/>
</dbReference>
<dbReference type="Pfam" id="PF17217">
    <property type="entry name" value="UPA"/>
    <property type="match status" value="1"/>
</dbReference>